<comment type="caution">
    <text evidence="12">The sequence shown here is derived from an EMBL/GenBank/DDBJ whole genome shotgun (WGS) entry which is preliminary data.</text>
</comment>
<evidence type="ECO:0000256" key="9">
    <source>
        <dbReference type="ARBA" id="ARBA00023239"/>
    </source>
</evidence>
<evidence type="ECO:0000313" key="13">
    <source>
        <dbReference type="Proteomes" id="UP000006265"/>
    </source>
</evidence>
<dbReference type="Pfam" id="PF04909">
    <property type="entry name" value="Amidohydro_2"/>
    <property type="match status" value="1"/>
</dbReference>
<organism evidence="12 13">
    <name type="scientific">Mycolicibacterium hassiacum (strain DSM 44199 / CIP 105218 / JCM 12690 / 3849)</name>
    <name type="common">Mycobacterium hassiacum</name>
    <dbReference type="NCBI Taxonomy" id="1122247"/>
    <lineage>
        <taxon>Bacteria</taxon>
        <taxon>Bacillati</taxon>
        <taxon>Actinomycetota</taxon>
        <taxon>Actinomycetes</taxon>
        <taxon>Mycobacteriales</taxon>
        <taxon>Mycobacteriaceae</taxon>
        <taxon>Mycolicibacterium</taxon>
    </lineage>
</organism>
<dbReference type="Gene3D" id="3.20.20.140">
    <property type="entry name" value="Metal-dependent hydrolases"/>
    <property type="match status" value="1"/>
</dbReference>
<dbReference type="InterPro" id="IPR032465">
    <property type="entry name" value="ACMSD"/>
</dbReference>
<keyword evidence="7" id="KW-0210">Decarboxylase</keyword>
<keyword evidence="8" id="KW-0862">Zinc</keyword>
<name>K5BI66_MYCHD</name>
<evidence type="ECO:0000256" key="8">
    <source>
        <dbReference type="ARBA" id="ARBA00022833"/>
    </source>
</evidence>
<keyword evidence="6" id="KW-0479">Metal-binding</keyword>
<sequence length="345" mass="37199">MHFKPGSIDVHTHAIDPDLPDLGARYPDDRWPAVLRHTETAATLTFGGAPYRRIDHRCWSAAARIADMDRAGVALQVLSPIPVTFCYQAGPAGAEELARAQNDFLARVVGDHPDRFAALAALPMQDPDRAVEELRRCMRQPGFLGAEIGTQVAGVELSDERFDRFFAVAAELDALVLVHPVDQDLPARVTEAGIGFGAGMPTETGTAAALLLISGALRRRPPVRICLCHGGGTLPALIGRLDKGACLAGVPADSPDLPSRQAARLWADSLTYHPAALRAAIEVFGQDHIVLGTDYPFPAMPEPLDALVAELPQRQRDRVCRINMEETYGTLPGAGHHALPLARRH</sequence>
<protein>
    <recommendedName>
        <fullName evidence="5">2-amino-3-carboxymuconate-6-semialdehyde decarboxylase</fullName>
        <ecNumber evidence="4">4.1.1.45</ecNumber>
    </recommendedName>
    <alternativeName>
        <fullName evidence="10">Picolinate carboxylase</fullName>
    </alternativeName>
</protein>
<dbReference type="eggNOG" id="COG2159">
    <property type="taxonomic scope" value="Bacteria"/>
</dbReference>
<dbReference type="SUPFAM" id="SSF51556">
    <property type="entry name" value="Metallo-dependent hydrolases"/>
    <property type="match status" value="1"/>
</dbReference>
<dbReference type="InterPro" id="IPR032466">
    <property type="entry name" value="Metal_Hydrolase"/>
</dbReference>
<dbReference type="Proteomes" id="UP000006265">
    <property type="component" value="Unassembled WGS sequence"/>
</dbReference>
<dbReference type="GO" id="GO:0005829">
    <property type="term" value="C:cytosol"/>
    <property type="evidence" value="ECO:0007669"/>
    <property type="project" value="TreeGrafter"/>
</dbReference>
<dbReference type="PATRIC" id="fig|1122247.3.peg.160"/>
<evidence type="ECO:0000256" key="10">
    <source>
        <dbReference type="ARBA" id="ARBA00031120"/>
    </source>
</evidence>
<reference evidence="12 13" key="1">
    <citation type="journal article" date="2012" name="J. Bacteriol.">
        <title>Genome sequence of Mycobacterium hassiacum DSM 44199, a rare source of heat-stable mycobacterial proteins.</title>
        <authorList>
            <person name="Tiago I."/>
            <person name="Maranha A."/>
            <person name="Mendes V."/>
            <person name="Alarico S."/>
            <person name="Moynihan P.J."/>
            <person name="Clarke A.J."/>
            <person name="Macedo-Ribeiro S."/>
            <person name="Pereira P.J."/>
            <person name="Empadinhas N."/>
        </authorList>
    </citation>
    <scope>NUCLEOTIDE SEQUENCE [LARGE SCALE GENOMIC DNA]</scope>
    <source>
        <strain evidence="13">DSM 44199 / CIP 105218 / JCM 12690 / 3849</strain>
    </source>
</reference>
<feature type="domain" description="Amidohydrolase-related" evidence="11">
    <location>
        <begin position="8"/>
        <end position="329"/>
    </location>
</feature>
<dbReference type="GO" id="GO:0046872">
    <property type="term" value="F:metal ion binding"/>
    <property type="evidence" value="ECO:0007669"/>
    <property type="project" value="UniProtKB-KW"/>
</dbReference>
<proteinExistence type="inferred from homology"/>
<dbReference type="EMBL" id="AMRA01000008">
    <property type="protein sequence ID" value="EKF25786.1"/>
    <property type="molecule type" value="Genomic_DNA"/>
</dbReference>
<comment type="similarity">
    <text evidence="2">Belongs to the metallo-dependent hydrolases superfamily. ACMSD family.</text>
</comment>
<evidence type="ECO:0000256" key="3">
    <source>
        <dbReference type="ARBA" id="ARBA00011245"/>
    </source>
</evidence>
<dbReference type="InterPro" id="IPR006680">
    <property type="entry name" value="Amidohydro-rel"/>
</dbReference>
<dbReference type="AlphaFoldDB" id="K5BI66"/>
<evidence type="ECO:0000256" key="6">
    <source>
        <dbReference type="ARBA" id="ARBA00022723"/>
    </source>
</evidence>
<dbReference type="GO" id="GO:0001760">
    <property type="term" value="F:aminocarboxymuconate-semialdehyde decarboxylase activity"/>
    <property type="evidence" value="ECO:0007669"/>
    <property type="project" value="UniProtKB-EC"/>
</dbReference>
<dbReference type="STRING" id="1122247.GCA_000379865_01936"/>
<evidence type="ECO:0000256" key="1">
    <source>
        <dbReference type="ARBA" id="ARBA00005079"/>
    </source>
</evidence>
<evidence type="ECO:0000313" key="12">
    <source>
        <dbReference type="EMBL" id="EKF25786.1"/>
    </source>
</evidence>
<evidence type="ECO:0000256" key="5">
    <source>
        <dbReference type="ARBA" id="ARBA00021214"/>
    </source>
</evidence>
<gene>
    <name evidence="12" type="ORF">C731_0173</name>
</gene>
<dbReference type="OrthoDB" id="8673173at2"/>
<evidence type="ECO:0000256" key="4">
    <source>
        <dbReference type="ARBA" id="ARBA00012365"/>
    </source>
</evidence>
<accession>K5BI66</accession>
<keyword evidence="13" id="KW-1185">Reference proteome</keyword>
<comment type="pathway">
    <text evidence="1">Secondary metabolite metabolism; quinolate metabolism.</text>
</comment>
<evidence type="ECO:0000256" key="2">
    <source>
        <dbReference type="ARBA" id="ARBA00005871"/>
    </source>
</evidence>
<dbReference type="RefSeq" id="WP_003890306.1">
    <property type="nucleotide sequence ID" value="NZ_AMRA01000008.1"/>
</dbReference>
<evidence type="ECO:0000256" key="7">
    <source>
        <dbReference type="ARBA" id="ARBA00022793"/>
    </source>
</evidence>
<dbReference type="CDD" id="cd01292">
    <property type="entry name" value="metallo-dependent_hydrolases"/>
    <property type="match status" value="1"/>
</dbReference>
<dbReference type="EC" id="4.1.1.45" evidence="4"/>
<dbReference type="GO" id="GO:0019748">
    <property type="term" value="P:secondary metabolic process"/>
    <property type="evidence" value="ECO:0007669"/>
    <property type="project" value="TreeGrafter"/>
</dbReference>
<comment type="subunit">
    <text evidence="3">Monomer.</text>
</comment>
<dbReference type="PANTHER" id="PTHR21240:SF27">
    <property type="entry name" value="2-AMINO-3-CARBOXYMUCONATE-6-SEMIALDEHYDE DECARBOXYLASE"/>
    <property type="match status" value="1"/>
</dbReference>
<dbReference type="GO" id="GO:0016787">
    <property type="term" value="F:hydrolase activity"/>
    <property type="evidence" value="ECO:0007669"/>
    <property type="project" value="InterPro"/>
</dbReference>
<keyword evidence="9" id="KW-0456">Lyase</keyword>
<evidence type="ECO:0000259" key="11">
    <source>
        <dbReference type="Pfam" id="PF04909"/>
    </source>
</evidence>
<dbReference type="PANTHER" id="PTHR21240">
    <property type="entry name" value="2-AMINO-3-CARBOXYLMUCONATE-6-SEMIALDEHYDE DECARBOXYLASE"/>
    <property type="match status" value="1"/>
</dbReference>